<evidence type="ECO:0000256" key="9">
    <source>
        <dbReference type="ARBA" id="ARBA00023242"/>
    </source>
</evidence>
<evidence type="ECO:0000256" key="1">
    <source>
        <dbReference type="ARBA" id="ARBA00004123"/>
    </source>
</evidence>
<dbReference type="PANTHER" id="PTHR24408:SF58">
    <property type="entry name" value="TRANSCRIPTION FACTOR (TFIIIA), PUTATIVE (AFU_ORTHOLOGUE AFUA_1G05150)-RELATED"/>
    <property type="match status" value="1"/>
</dbReference>
<name>A0A1B0GKS0_LUTLO</name>
<dbReference type="PANTHER" id="PTHR24408">
    <property type="entry name" value="ZINC FINGER PROTEIN"/>
    <property type="match status" value="1"/>
</dbReference>
<dbReference type="GO" id="GO:0008270">
    <property type="term" value="F:zinc ion binding"/>
    <property type="evidence" value="ECO:0007669"/>
    <property type="project" value="UniProtKB-KW"/>
</dbReference>
<dbReference type="VEuPathDB" id="VectorBase:LLOJ009053"/>
<dbReference type="PROSITE" id="PS00028">
    <property type="entry name" value="ZINC_FINGER_C2H2_1"/>
    <property type="match status" value="10"/>
</dbReference>
<feature type="domain" description="C2H2-type" evidence="11">
    <location>
        <begin position="76"/>
        <end position="103"/>
    </location>
</feature>
<keyword evidence="9" id="KW-0539">Nucleus</keyword>
<comment type="subcellular location">
    <subcellularLocation>
        <location evidence="1">Nucleus</location>
    </subcellularLocation>
</comment>
<feature type="domain" description="C2H2-type" evidence="11">
    <location>
        <begin position="132"/>
        <end position="159"/>
    </location>
</feature>
<feature type="domain" description="C2H2-type" evidence="11">
    <location>
        <begin position="179"/>
        <end position="201"/>
    </location>
</feature>
<dbReference type="Proteomes" id="UP000092461">
    <property type="component" value="Unassembled WGS sequence"/>
</dbReference>
<dbReference type="Pfam" id="PF00096">
    <property type="entry name" value="zf-C2H2"/>
    <property type="match status" value="7"/>
</dbReference>
<evidence type="ECO:0000313" key="13">
    <source>
        <dbReference type="Proteomes" id="UP000092461"/>
    </source>
</evidence>
<dbReference type="VEuPathDB" id="VectorBase:LLONM1_011055"/>
<dbReference type="EnsemblMetazoa" id="LLOJ009053-RA">
    <property type="protein sequence ID" value="LLOJ009053-PA"/>
    <property type="gene ID" value="LLOJ009053"/>
</dbReference>
<proteinExistence type="predicted"/>
<keyword evidence="13" id="KW-1185">Reference proteome</keyword>
<keyword evidence="8" id="KW-0804">Transcription</keyword>
<feature type="domain" description="C2H2-type" evidence="11">
    <location>
        <begin position="332"/>
        <end position="359"/>
    </location>
</feature>
<dbReference type="FunFam" id="3.30.160.60:FF:000322">
    <property type="entry name" value="GDNF-inducible zinc finger protein 1"/>
    <property type="match status" value="1"/>
</dbReference>
<evidence type="ECO:0000256" key="4">
    <source>
        <dbReference type="ARBA" id="ARBA00022771"/>
    </source>
</evidence>
<evidence type="ECO:0000256" key="6">
    <source>
        <dbReference type="ARBA" id="ARBA00023015"/>
    </source>
</evidence>
<dbReference type="PROSITE" id="PS50157">
    <property type="entry name" value="ZINC_FINGER_C2H2_2"/>
    <property type="match status" value="10"/>
</dbReference>
<dbReference type="SUPFAM" id="SSF57667">
    <property type="entry name" value="beta-beta-alpha zinc fingers"/>
    <property type="match status" value="5"/>
</dbReference>
<keyword evidence="3" id="KW-0677">Repeat</keyword>
<dbReference type="GO" id="GO:0000981">
    <property type="term" value="F:DNA-binding transcription factor activity, RNA polymerase II-specific"/>
    <property type="evidence" value="ECO:0007669"/>
    <property type="project" value="TreeGrafter"/>
</dbReference>
<evidence type="ECO:0000256" key="5">
    <source>
        <dbReference type="ARBA" id="ARBA00022833"/>
    </source>
</evidence>
<organism evidence="12 13">
    <name type="scientific">Lutzomyia longipalpis</name>
    <name type="common">Sand fly</name>
    <dbReference type="NCBI Taxonomy" id="7200"/>
    <lineage>
        <taxon>Eukaryota</taxon>
        <taxon>Metazoa</taxon>
        <taxon>Ecdysozoa</taxon>
        <taxon>Arthropoda</taxon>
        <taxon>Hexapoda</taxon>
        <taxon>Insecta</taxon>
        <taxon>Pterygota</taxon>
        <taxon>Neoptera</taxon>
        <taxon>Endopterygota</taxon>
        <taxon>Diptera</taxon>
        <taxon>Nematocera</taxon>
        <taxon>Psychodoidea</taxon>
        <taxon>Psychodidae</taxon>
        <taxon>Lutzomyia</taxon>
        <taxon>Lutzomyia</taxon>
    </lineage>
</organism>
<reference evidence="12" key="1">
    <citation type="submission" date="2020-05" db="UniProtKB">
        <authorList>
            <consortium name="EnsemblMetazoa"/>
        </authorList>
    </citation>
    <scope>IDENTIFICATION</scope>
    <source>
        <strain evidence="12">Jacobina</strain>
    </source>
</reference>
<dbReference type="InterPro" id="IPR036236">
    <property type="entry name" value="Znf_C2H2_sf"/>
</dbReference>
<evidence type="ECO:0000256" key="3">
    <source>
        <dbReference type="ARBA" id="ARBA00022737"/>
    </source>
</evidence>
<evidence type="ECO:0000259" key="11">
    <source>
        <dbReference type="PROSITE" id="PS50157"/>
    </source>
</evidence>
<feature type="domain" description="C2H2-type" evidence="11">
    <location>
        <begin position="206"/>
        <end position="233"/>
    </location>
</feature>
<dbReference type="Gene3D" id="3.30.160.60">
    <property type="entry name" value="Classic Zinc Finger"/>
    <property type="match status" value="8"/>
</dbReference>
<dbReference type="AlphaFoldDB" id="A0A1B0GKS0"/>
<feature type="domain" description="C2H2-type" evidence="11">
    <location>
        <begin position="276"/>
        <end position="303"/>
    </location>
</feature>
<evidence type="ECO:0000256" key="10">
    <source>
        <dbReference type="PROSITE-ProRule" id="PRU00042"/>
    </source>
</evidence>
<keyword evidence="7" id="KW-0238">DNA-binding</keyword>
<sequence length="469" mass="54522">MDIKDIKREEDEILNYGIHGGVKEEFVKEEYVITEVEENVAISELPVKEETSQGSSQSIKIQSQCARKKAREERIFQCMECLKILSSKGRLKNHLRVHMESQDIPCFVCGKTFRDEQCLKQHMKVHDEGRNYQCRTCGRCYKTQKGLQYHRNHNCRKLHRVLESTTVATAASVVGEINYQCAHCNKIFMQKPSITLHMNRHRTQLLPCSVCGKILRSRESYSVHMKDHAAKENACPVCPKVFPDRWRLKQHLIVHTRQGILEPPQCSVVESSLSQFPCGQCNQVFMRKIDLMKHLTSHDITRTYECTYCQMKFTTVSNLTNHVKTHTAKKSFPCPTCGKAFRERRGLNYHRKTHSEAQKCIHCGKEAKNRGALMVHFEKFHRGLPLEVKVGAISCTICEEIYENLEDLKEHVKIHKQLECEKCKYAFRREEDLWRHVEGYHNDSKDKIIIPVKHEMDENSNDSNTSNTS</sequence>
<feature type="domain" description="C2H2-type" evidence="11">
    <location>
        <begin position="304"/>
        <end position="331"/>
    </location>
</feature>
<dbReference type="GO" id="GO:0005634">
    <property type="term" value="C:nucleus"/>
    <property type="evidence" value="ECO:0007669"/>
    <property type="project" value="UniProtKB-SubCell"/>
</dbReference>
<dbReference type="EMBL" id="AJWK01030961">
    <property type="status" value="NOT_ANNOTATED_CDS"/>
    <property type="molecule type" value="Genomic_DNA"/>
</dbReference>
<dbReference type="GO" id="GO:0043565">
    <property type="term" value="F:sequence-specific DNA binding"/>
    <property type="evidence" value="ECO:0007669"/>
    <property type="project" value="TreeGrafter"/>
</dbReference>
<protein>
    <recommendedName>
        <fullName evidence="11">C2H2-type domain-containing protein</fullName>
    </recommendedName>
</protein>
<dbReference type="InterPro" id="IPR013087">
    <property type="entry name" value="Znf_C2H2_type"/>
</dbReference>
<keyword evidence="4 10" id="KW-0863">Zinc-finger</keyword>
<feature type="domain" description="C2H2-type" evidence="11">
    <location>
        <begin position="104"/>
        <end position="131"/>
    </location>
</feature>
<evidence type="ECO:0000256" key="2">
    <source>
        <dbReference type="ARBA" id="ARBA00022723"/>
    </source>
</evidence>
<evidence type="ECO:0000256" key="7">
    <source>
        <dbReference type="ARBA" id="ARBA00023125"/>
    </source>
</evidence>
<keyword evidence="6" id="KW-0805">Transcription regulation</keyword>
<dbReference type="FunFam" id="3.30.160.60:FF:000446">
    <property type="entry name" value="Zinc finger protein"/>
    <property type="match status" value="1"/>
</dbReference>
<feature type="domain" description="C2H2-type" evidence="11">
    <location>
        <begin position="233"/>
        <end position="260"/>
    </location>
</feature>
<evidence type="ECO:0000313" key="12">
    <source>
        <dbReference type="EnsemblMetazoa" id="LLOJ009053-PA"/>
    </source>
</evidence>
<feature type="domain" description="C2H2-type" evidence="11">
    <location>
        <begin position="418"/>
        <end position="446"/>
    </location>
</feature>
<evidence type="ECO:0000256" key="8">
    <source>
        <dbReference type="ARBA" id="ARBA00023163"/>
    </source>
</evidence>
<dbReference type="SMART" id="SM00355">
    <property type="entry name" value="ZnF_C2H2"/>
    <property type="match status" value="12"/>
</dbReference>
<keyword evidence="2" id="KW-0479">Metal-binding</keyword>
<accession>A0A1B0GKS0</accession>
<keyword evidence="5" id="KW-0862">Zinc</keyword>